<dbReference type="OrthoDB" id="540503at2759"/>
<dbReference type="STRING" id="1263082.A0A068SD68"/>
<evidence type="ECO:0000313" key="4">
    <source>
        <dbReference type="Proteomes" id="UP000027586"/>
    </source>
</evidence>
<dbReference type="PANTHER" id="PTHR47032">
    <property type="entry name" value="UDP-D-XYLOSE:L-FUCOSE ALPHA-1,3-D-XYLOSYLTRANSFERASE-RELATED"/>
    <property type="match status" value="1"/>
</dbReference>
<comment type="similarity">
    <text evidence="1">Belongs to the glycosyltransferase 77 family.</text>
</comment>
<dbReference type="SUPFAM" id="SSF53448">
    <property type="entry name" value="Nucleotide-diphospho-sugar transferases"/>
    <property type="match status" value="1"/>
</dbReference>
<evidence type="ECO:0000259" key="2">
    <source>
        <dbReference type="Pfam" id="PF03407"/>
    </source>
</evidence>
<evidence type="ECO:0000313" key="3">
    <source>
        <dbReference type="EMBL" id="CDH59920.1"/>
    </source>
</evidence>
<accession>A0A068SD68</accession>
<dbReference type="EMBL" id="CBTN010000078">
    <property type="protein sequence ID" value="CDH59920.1"/>
    <property type="molecule type" value="Genomic_DNA"/>
</dbReference>
<organism evidence="3 4">
    <name type="scientific">Lichtheimia corymbifera JMRC:FSU:9682</name>
    <dbReference type="NCBI Taxonomy" id="1263082"/>
    <lineage>
        <taxon>Eukaryota</taxon>
        <taxon>Fungi</taxon>
        <taxon>Fungi incertae sedis</taxon>
        <taxon>Mucoromycota</taxon>
        <taxon>Mucoromycotina</taxon>
        <taxon>Mucoromycetes</taxon>
        <taxon>Mucorales</taxon>
        <taxon>Lichtheimiaceae</taxon>
        <taxon>Lichtheimia</taxon>
    </lineage>
</organism>
<sequence length="349" mass="40413">MVCLKFTSPWVEDHKMSPVIAANHSNADPWYCSCYPSQVDDSNNNSSVQETQGAILPDEKGQASPLVVPESFNKPDQELVDKINGNMDDKRVLIVAAANYGMREYVYNWIESLKRTGEGDRFLVFCLDDQLYSHMVAAGYEQHAATIPRSWFHDEVHSDFEEYYSIKYRIITHAKTLIVQQLLYMDVTVLFSDVDVVWLRPRLRDFMLTFLQIRSKTQAIFQQEGTDQKVINSGFYLMRPSDDMKRLLAETIYLADTDKTLTQQGAMNAALDHVNMELRSTGVVLLDILHFPNGYVYFENDWCRQHGVDPYMVHANYLVGDDKRKQLEDKGFWYVDKQWLDSIDAKIQQ</sequence>
<protein>
    <recommendedName>
        <fullName evidence="2">Nucleotide-diphospho-sugar transferase domain-containing protein</fullName>
    </recommendedName>
</protein>
<proteinExistence type="inferred from homology"/>
<dbReference type="InterPro" id="IPR052636">
    <property type="entry name" value="UDP-D-xylose:L-fucose_XylT"/>
</dbReference>
<feature type="domain" description="Nucleotide-diphospho-sugar transferase" evidence="2">
    <location>
        <begin position="120"/>
        <end position="326"/>
    </location>
</feature>
<keyword evidence="4" id="KW-1185">Reference proteome</keyword>
<gene>
    <name evidence="3" type="ORF">LCOR_10721.1</name>
</gene>
<dbReference type="AlphaFoldDB" id="A0A068SD68"/>
<comment type="caution">
    <text evidence="3">The sequence shown here is derived from an EMBL/GenBank/DDBJ whole genome shotgun (WGS) entry which is preliminary data.</text>
</comment>
<dbReference type="VEuPathDB" id="FungiDB:LCOR_10721.1"/>
<dbReference type="Proteomes" id="UP000027586">
    <property type="component" value="Unassembled WGS sequence"/>
</dbReference>
<dbReference type="GO" id="GO:0016757">
    <property type="term" value="F:glycosyltransferase activity"/>
    <property type="evidence" value="ECO:0007669"/>
    <property type="project" value="TreeGrafter"/>
</dbReference>
<dbReference type="InterPro" id="IPR005069">
    <property type="entry name" value="Nucl-diP-sugar_transferase"/>
</dbReference>
<evidence type="ECO:0000256" key="1">
    <source>
        <dbReference type="ARBA" id="ARBA00007033"/>
    </source>
</evidence>
<dbReference type="Pfam" id="PF03407">
    <property type="entry name" value="Nucleotid_trans"/>
    <property type="match status" value="1"/>
</dbReference>
<dbReference type="InterPro" id="IPR029044">
    <property type="entry name" value="Nucleotide-diphossugar_trans"/>
</dbReference>
<dbReference type="PANTHER" id="PTHR47032:SF1">
    <property type="entry name" value="UDP-D-XYLOSE:L-FUCOSE ALPHA-1,3-D-XYLOSYLTRANSFERASE-RELATED"/>
    <property type="match status" value="1"/>
</dbReference>
<reference evidence="3" key="1">
    <citation type="submission" date="2013-08" db="EMBL/GenBank/DDBJ databases">
        <title>Gene expansion shapes genome architecture in the human pathogen Lichtheimia corymbifera: an evolutionary genomics analysis in the ancient terrestrial Mucorales (Mucoromycotina).</title>
        <authorList>
            <person name="Schwartze V.U."/>
            <person name="Winter S."/>
            <person name="Shelest E."/>
            <person name="Marcet-Houben M."/>
            <person name="Horn F."/>
            <person name="Wehner S."/>
            <person name="Hoffmann K."/>
            <person name="Riege K."/>
            <person name="Sammeth M."/>
            <person name="Nowrousian M."/>
            <person name="Valiante V."/>
            <person name="Linde J."/>
            <person name="Jacobsen I.D."/>
            <person name="Marz M."/>
            <person name="Brakhage A.A."/>
            <person name="Gabaldon T."/>
            <person name="Bocker S."/>
            <person name="Voigt K."/>
        </authorList>
    </citation>
    <scope>NUCLEOTIDE SEQUENCE [LARGE SCALE GENOMIC DNA]</scope>
    <source>
        <strain evidence="3">FSU 9682</strain>
    </source>
</reference>
<dbReference type="GO" id="GO:0005794">
    <property type="term" value="C:Golgi apparatus"/>
    <property type="evidence" value="ECO:0007669"/>
    <property type="project" value="TreeGrafter"/>
</dbReference>
<name>A0A068SD68_9FUNG</name>